<evidence type="ECO:0000313" key="2">
    <source>
        <dbReference type="Proteomes" id="UP000499080"/>
    </source>
</evidence>
<gene>
    <name evidence="1" type="ORF">AVEN_76557_1</name>
</gene>
<name>A0A4Y2QUW6_ARAVE</name>
<accession>A0A4Y2QUW6</accession>
<sequence>MGDGAPDCNKMTLGLCPDTHENLSSRSKSLESEEFIDIAFLLSDLGQNGHSSSALVAVPSCTVSTQKAAINHVAQLHQPLLLLLAVAAPYAAGPYALGGGLVAGHVLAAPLVGAPMVWESENSVMEVMWLRIGLGKAICKWTNCNLGL</sequence>
<organism evidence="1 2">
    <name type="scientific">Araneus ventricosus</name>
    <name type="common">Orbweaver spider</name>
    <name type="synonym">Epeira ventricosa</name>
    <dbReference type="NCBI Taxonomy" id="182803"/>
    <lineage>
        <taxon>Eukaryota</taxon>
        <taxon>Metazoa</taxon>
        <taxon>Ecdysozoa</taxon>
        <taxon>Arthropoda</taxon>
        <taxon>Chelicerata</taxon>
        <taxon>Arachnida</taxon>
        <taxon>Araneae</taxon>
        <taxon>Araneomorphae</taxon>
        <taxon>Entelegynae</taxon>
        <taxon>Araneoidea</taxon>
        <taxon>Araneidae</taxon>
        <taxon>Araneus</taxon>
    </lineage>
</organism>
<evidence type="ECO:0000313" key="1">
    <source>
        <dbReference type="EMBL" id="GBN67111.1"/>
    </source>
</evidence>
<protein>
    <submittedName>
        <fullName evidence="1">Uncharacterized protein</fullName>
    </submittedName>
</protein>
<comment type="caution">
    <text evidence="1">The sequence shown here is derived from an EMBL/GenBank/DDBJ whole genome shotgun (WGS) entry which is preliminary data.</text>
</comment>
<dbReference type="AlphaFoldDB" id="A0A4Y2QUW6"/>
<dbReference type="Proteomes" id="UP000499080">
    <property type="component" value="Unassembled WGS sequence"/>
</dbReference>
<reference evidence="1 2" key="1">
    <citation type="journal article" date="2019" name="Sci. Rep.">
        <title>Orb-weaving spider Araneus ventricosus genome elucidates the spidroin gene catalogue.</title>
        <authorList>
            <person name="Kono N."/>
            <person name="Nakamura H."/>
            <person name="Ohtoshi R."/>
            <person name="Moran D.A.P."/>
            <person name="Shinohara A."/>
            <person name="Yoshida Y."/>
            <person name="Fujiwara M."/>
            <person name="Mori M."/>
            <person name="Tomita M."/>
            <person name="Arakawa K."/>
        </authorList>
    </citation>
    <scope>NUCLEOTIDE SEQUENCE [LARGE SCALE GENOMIC DNA]</scope>
</reference>
<keyword evidence="2" id="KW-1185">Reference proteome</keyword>
<proteinExistence type="predicted"/>
<dbReference type="EMBL" id="BGPR01014879">
    <property type="protein sequence ID" value="GBN67111.1"/>
    <property type="molecule type" value="Genomic_DNA"/>
</dbReference>